<organism evidence="4 5">
    <name type="scientific">Xiamenia xianingshaonis</name>
    <dbReference type="NCBI Taxonomy" id="2682776"/>
    <lineage>
        <taxon>Bacteria</taxon>
        <taxon>Bacillati</taxon>
        <taxon>Actinomycetota</taxon>
        <taxon>Coriobacteriia</taxon>
        <taxon>Eggerthellales</taxon>
        <taxon>Eggerthellaceae</taxon>
        <taxon>Xiamenia</taxon>
    </lineage>
</organism>
<dbReference type="EMBL" id="WPCR01000002">
    <property type="protein sequence ID" value="NHM13643.1"/>
    <property type="molecule type" value="Genomic_DNA"/>
</dbReference>
<evidence type="ECO:0000256" key="1">
    <source>
        <dbReference type="ARBA" id="ARBA00023125"/>
    </source>
</evidence>
<dbReference type="PANTHER" id="PTHR43479">
    <property type="entry name" value="ACREF/ENVCD OPERON REPRESSOR-RELATED"/>
    <property type="match status" value="1"/>
</dbReference>
<dbReference type="InterPro" id="IPR050624">
    <property type="entry name" value="HTH-type_Tx_Regulator"/>
</dbReference>
<dbReference type="Pfam" id="PF14278">
    <property type="entry name" value="TetR_C_8"/>
    <property type="match status" value="1"/>
</dbReference>
<reference evidence="4 5" key="1">
    <citation type="submission" date="2019-11" db="EMBL/GenBank/DDBJ databases">
        <title>Eggerthellaceae novel genus isolated from the rectal contents of marmort.</title>
        <authorList>
            <person name="Zhang G."/>
        </authorList>
    </citation>
    <scope>NUCLEOTIDE SEQUENCE [LARGE SCALE GENOMIC DNA]</scope>
    <source>
        <strain evidence="5">zg-886</strain>
    </source>
</reference>
<dbReference type="InterPro" id="IPR039532">
    <property type="entry name" value="TetR_C_Firmicutes"/>
</dbReference>
<feature type="DNA-binding region" description="H-T-H motif" evidence="2">
    <location>
        <begin position="33"/>
        <end position="52"/>
    </location>
</feature>
<proteinExistence type="predicted"/>
<keyword evidence="1 2" id="KW-0238">DNA-binding</keyword>
<keyword evidence="5" id="KW-1185">Reference proteome</keyword>
<dbReference type="Gene3D" id="1.10.357.10">
    <property type="entry name" value="Tetracycline Repressor, domain 2"/>
    <property type="match status" value="1"/>
</dbReference>
<dbReference type="PROSITE" id="PS50977">
    <property type="entry name" value="HTH_TETR_2"/>
    <property type="match status" value="1"/>
</dbReference>
<comment type="caution">
    <text evidence="4">The sequence shown here is derived from an EMBL/GenBank/DDBJ whole genome shotgun (WGS) entry which is preliminary data.</text>
</comment>
<name>A0ABX0IGB0_9ACTN</name>
<dbReference type="InterPro" id="IPR009057">
    <property type="entry name" value="Homeodomain-like_sf"/>
</dbReference>
<evidence type="ECO:0000259" key="3">
    <source>
        <dbReference type="PROSITE" id="PS50977"/>
    </source>
</evidence>
<evidence type="ECO:0000313" key="4">
    <source>
        <dbReference type="EMBL" id="NHM13643.1"/>
    </source>
</evidence>
<evidence type="ECO:0000256" key="2">
    <source>
        <dbReference type="PROSITE-ProRule" id="PRU00335"/>
    </source>
</evidence>
<sequence>MAKPNPERCAATRKKIMDSFWKLYKDGGIKAAAVSAIIKDASIHRSTFYEYFSDSQAVLDAIEEAQIANAERYVAEAIGKVDQIDPVNVLMGIYGENAEYWSVLLGDNASSSFSQKLKDRIKPFVQEKLGISDDDPMNRYVFDFFVSGVLASVNLWYKRNRKEPAEDLAETMRTLYLRGPSAFVPNGGCQGSG</sequence>
<dbReference type="SUPFAM" id="SSF46689">
    <property type="entry name" value="Homeodomain-like"/>
    <property type="match status" value="1"/>
</dbReference>
<gene>
    <name evidence="4" type="ORF">GMI68_02460</name>
</gene>
<feature type="domain" description="HTH tetR-type" evidence="3">
    <location>
        <begin position="10"/>
        <end position="70"/>
    </location>
</feature>
<evidence type="ECO:0000313" key="5">
    <source>
        <dbReference type="Proteomes" id="UP000636394"/>
    </source>
</evidence>
<dbReference type="InterPro" id="IPR001647">
    <property type="entry name" value="HTH_TetR"/>
</dbReference>
<accession>A0ABX0IGB0</accession>
<dbReference type="RefSeq" id="WP_166338615.1">
    <property type="nucleotide sequence ID" value="NZ_WPCR01000002.1"/>
</dbReference>
<feature type="non-terminal residue" evidence="4">
    <location>
        <position position="193"/>
    </location>
</feature>
<protein>
    <submittedName>
        <fullName evidence="4">TetR family transcriptional regulator</fullName>
    </submittedName>
</protein>
<dbReference type="PANTHER" id="PTHR43479:SF11">
    <property type="entry name" value="ACREF_ENVCD OPERON REPRESSOR-RELATED"/>
    <property type="match status" value="1"/>
</dbReference>
<dbReference type="Proteomes" id="UP000636394">
    <property type="component" value="Unassembled WGS sequence"/>
</dbReference>